<proteinExistence type="inferred from homology"/>
<dbReference type="Proteomes" id="UP000261640">
    <property type="component" value="Unplaced"/>
</dbReference>
<dbReference type="GO" id="GO:0005634">
    <property type="term" value="C:nucleus"/>
    <property type="evidence" value="ECO:0007669"/>
    <property type="project" value="TreeGrafter"/>
</dbReference>
<dbReference type="GO" id="GO:0005737">
    <property type="term" value="C:cytoplasm"/>
    <property type="evidence" value="ECO:0007669"/>
    <property type="project" value="TreeGrafter"/>
</dbReference>
<feature type="domain" description="DRBM" evidence="12">
    <location>
        <begin position="138"/>
        <end position="206"/>
    </location>
</feature>
<evidence type="ECO:0000256" key="9">
    <source>
        <dbReference type="PROSITE-ProRule" id="PRU00266"/>
    </source>
</evidence>
<keyword evidence="6" id="KW-0418">Kinase</keyword>
<evidence type="ECO:0000256" key="4">
    <source>
        <dbReference type="ARBA" id="ARBA00022679"/>
    </source>
</evidence>
<feature type="binding site" evidence="10">
    <location>
        <position position="322"/>
    </location>
    <ligand>
        <name>ATP</name>
        <dbReference type="ChEBI" id="CHEBI:30616"/>
    </ligand>
</feature>
<dbReference type="Pfam" id="PF00035">
    <property type="entry name" value="dsrm"/>
    <property type="match status" value="2"/>
</dbReference>
<dbReference type="CDD" id="cd19903">
    <property type="entry name" value="DSRM_EIF2AK2_rpt1"/>
    <property type="match status" value="2"/>
</dbReference>
<dbReference type="PROSITE" id="PS50137">
    <property type="entry name" value="DS_RBD"/>
    <property type="match status" value="2"/>
</dbReference>
<keyword evidence="2" id="KW-0723">Serine/threonine-protein kinase</keyword>
<dbReference type="SUPFAM" id="SSF56112">
    <property type="entry name" value="Protein kinase-like (PK-like)"/>
    <property type="match status" value="1"/>
</dbReference>
<evidence type="ECO:0000256" key="1">
    <source>
        <dbReference type="ARBA" id="ARBA00012513"/>
    </source>
</evidence>
<feature type="domain" description="Protein kinase" evidence="11">
    <location>
        <begin position="293"/>
        <end position="570"/>
    </location>
</feature>
<evidence type="ECO:0000256" key="2">
    <source>
        <dbReference type="ARBA" id="ARBA00022527"/>
    </source>
</evidence>
<reference evidence="13" key="1">
    <citation type="submission" date="2025-08" db="UniProtKB">
        <authorList>
            <consortium name="Ensembl"/>
        </authorList>
    </citation>
    <scope>IDENTIFICATION</scope>
</reference>
<dbReference type="InterPro" id="IPR014720">
    <property type="entry name" value="dsRBD_dom"/>
</dbReference>
<dbReference type="InterPro" id="IPR011009">
    <property type="entry name" value="Kinase-like_dom_sf"/>
</dbReference>
<dbReference type="InterPro" id="IPR000719">
    <property type="entry name" value="Prot_kinase_dom"/>
</dbReference>
<keyword evidence="7 10" id="KW-0067">ATP-binding</keyword>
<evidence type="ECO:0000256" key="6">
    <source>
        <dbReference type="ARBA" id="ARBA00022777"/>
    </source>
</evidence>
<reference evidence="13" key="2">
    <citation type="submission" date="2025-09" db="UniProtKB">
        <authorList>
            <consortium name="Ensembl"/>
        </authorList>
    </citation>
    <scope>IDENTIFICATION</scope>
</reference>
<accession>A0A3Q3N0M2</accession>
<dbReference type="Gene3D" id="3.30.160.20">
    <property type="match status" value="2"/>
</dbReference>
<dbReference type="InterPro" id="IPR050339">
    <property type="entry name" value="CC_SR_Kinase"/>
</dbReference>
<dbReference type="PROSITE" id="PS00108">
    <property type="entry name" value="PROTEIN_KINASE_ST"/>
    <property type="match status" value="1"/>
</dbReference>
<organism evidence="13 14">
    <name type="scientific">Mastacembelus armatus</name>
    <name type="common">zig-zag eel</name>
    <dbReference type="NCBI Taxonomy" id="205130"/>
    <lineage>
        <taxon>Eukaryota</taxon>
        <taxon>Metazoa</taxon>
        <taxon>Chordata</taxon>
        <taxon>Craniata</taxon>
        <taxon>Vertebrata</taxon>
        <taxon>Euteleostomi</taxon>
        <taxon>Actinopterygii</taxon>
        <taxon>Neopterygii</taxon>
        <taxon>Teleostei</taxon>
        <taxon>Neoteleostei</taxon>
        <taxon>Acanthomorphata</taxon>
        <taxon>Anabantaria</taxon>
        <taxon>Synbranchiformes</taxon>
        <taxon>Mastacembelidae</taxon>
        <taxon>Mastacembelus</taxon>
    </lineage>
</organism>
<dbReference type="Gene3D" id="3.30.200.20">
    <property type="entry name" value="Phosphorylase Kinase, domain 1"/>
    <property type="match status" value="1"/>
</dbReference>
<feature type="domain" description="DRBM" evidence="12">
    <location>
        <begin position="5"/>
        <end position="73"/>
    </location>
</feature>
<dbReference type="Gene3D" id="1.10.510.10">
    <property type="entry name" value="Transferase(Phosphotransferase) domain 1"/>
    <property type="match status" value="1"/>
</dbReference>
<evidence type="ECO:0000259" key="11">
    <source>
        <dbReference type="PROSITE" id="PS50011"/>
    </source>
</evidence>
<keyword evidence="4" id="KW-0808">Transferase</keyword>
<dbReference type="PROSITE" id="PS00107">
    <property type="entry name" value="PROTEIN_KINASE_ATP"/>
    <property type="match status" value="1"/>
</dbReference>
<dbReference type="PANTHER" id="PTHR11042">
    <property type="entry name" value="EUKARYOTIC TRANSLATION INITIATION FACTOR 2-ALPHA KINASE EIF2-ALPHA KINASE -RELATED"/>
    <property type="match status" value="1"/>
</dbReference>
<dbReference type="Pfam" id="PF00069">
    <property type="entry name" value="Pkinase"/>
    <property type="match status" value="1"/>
</dbReference>
<evidence type="ECO:0000259" key="12">
    <source>
        <dbReference type="PROSITE" id="PS50137"/>
    </source>
</evidence>
<dbReference type="SMART" id="SM00358">
    <property type="entry name" value="DSRM"/>
    <property type="match status" value="2"/>
</dbReference>
<keyword evidence="5 10" id="KW-0547">Nucleotide-binding</keyword>
<dbReference type="Ensembl" id="ENSMAMT00000026466.2">
    <property type="protein sequence ID" value="ENSMAMP00000025804.2"/>
    <property type="gene ID" value="ENSMAMG00000017311.2"/>
</dbReference>
<protein>
    <recommendedName>
        <fullName evidence="1">non-specific serine/threonine protein kinase</fullName>
        <ecNumber evidence="1">2.7.11.1</ecNumber>
    </recommendedName>
</protein>
<dbReference type="GeneTree" id="ENSGT00940000160736"/>
<name>A0A3Q3N0M2_9TELE</name>
<evidence type="ECO:0000256" key="10">
    <source>
        <dbReference type="PROSITE-ProRule" id="PRU10141"/>
    </source>
</evidence>
<dbReference type="InterPro" id="IPR017441">
    <property type="entry name" value="Protein_kinase_ATP_BS"/>
</dbReference>
<dbReference type="GO" id="GO:0003725">
    <property type="term" value="F:double-stranded RNA binding"/>
    <property type="evidence" value="ECO:0007669"/>
    <property type="project" value="InterPro"/>
</dbReference>
<evidence type="ECO:0000256" key="3">
    <source>
        <dbReference type="ARBA" id="ARBA00022553"/>
    </source>
</evidence>
<dbReference type="InterPro" id="IPR044452">
    <property type="entry name" value="EIF2AK2_DSRM_1"/>
</dbReference>
<comment type="similarity">
    <text evidence="8">Belongs to the protein kinase superfamily. Ser/Thr protein kinase family. GCN2 subfamily.</text>
</comment>
<dbReference type="GO" id="GO:0005524">
    <property type="term" value="F:ATP binding"/>
    <property type="evidence" value="ECO:0007669"/>
    <property type="project" value="UniProtKB-UniRule"/>
</dbReference>
<evidence type="ECO:0000256" key="8">
    <source>
        <dbReference type="ARBA" id="ARBA00037982"/>
    </source>
</evidence>
<keyword evidence="9" id="KW-0694">RNA-binding</keyword>
<keyword evidence="14" id="KW-1185">Reference proteome</keyword>
<dbReference type="FunFam" id="1.10.510.10:FF:000251">
    <property type="entry name" value="eukaryotic translation initiation factor 2-alpha kinase 3"/>
    <property type="match status" value="1"/>
</dbReference>
<dbReference type="STRING" id="205130.ENSMAMP00000025804"/>
<evidence type="ECO:0000313" key="13">
    <source>
        <dbReference type="Ensembl" id="ENSMAMP00000025804.2"/>
    </source>
</evidence>
<dbReference type="SMART" id="SM00220">
    <property type="entry name" value="S_TKc"/>
    <property type="match status" value="1"/>
</dbReference>
<evidence type="ECO:0000256" key="5">
    <source>
        <dbReference type="ARBA" id="ARBA00022741"/>
    </source>
</evidence>
<dbReference type="EC" id="2.7.11.1" evidence="1"/>
<keyword evidence="3" id="KW-0597">Phosphoprotein</keyword>
<dbReference type="AlphaFoldDB" id="A0A3Q3N0M2"/>
<dbReference type="PROSITE" id="PS50011">
    <property type="entry name" value="PROTEIN_KINASE_DOM"/>
    <property type="match status" value="1"/>
</dbReference>
<evidence type="ECO:0000313" key="14">
    <source>
        <dbReference type="Proteomes" id="UP000261640"/>
    </source>
</evidence>
<dbReference type="PANTHER" id="PTHR11042:SF166">
    <property type="entry name" value="EUKARYOTIC TRANSLATION INITIATION FACTOR 2-ALPHA KINASE 3"/>
    <property type="match status" value="1"/>
</dbReference>
<dbReference type="InterPro" id="IPR008271">
    <property type="entry name" value="Ser/Thr_kinase_AS"/>
</dbReference>
<evidence type="ECO:0000256" key="7">
    <source>
        <dbReference type="ARBA" id="ARBA00022840"/>
    </source>
</evidence>
<sequence length="586" mass="67602">MEPENYVGRLNEYANKIRCRVNYEDVASEGPDHIKTFTIRAVMNNKAYPVGVGKSKKEAKQNAAKNALRCLEENRSVRLFDLFIYFLSVSVFVVQCREHQFMTADEISNSASGQQSEELTQNVNDIRYVNHNASTGTNFIGFINHYCQKKKLSHSFIEKDRRGPPHDPTFFYIVKMNDKEYPVGDGKSAQEAKRNAAELAWDALQEQSDWDSKVFNILLSFCIIDYNYIEQSRDPSSQRAATSNSSSIVFRDSSSPTKKEVSCLSELLMDNNVQDATVSFNNFVHLSRFTSDYDSIESLGKGGFGHVYRAREKLLDKNYAIKIVRGTKKALREVLALSDLHHTNIVRYYDCWMENAEYKQDSAANTLSFSQSISDSESQYLYIKMELCDTKTLNKWIKEQNKTAPQNTKRREDGLNIAQQIISGVEYIHSKKLIHRDLKPANIMFGQDKKVKIGDFGLVTNENEDDKNRMERTNKTGTRSYMAPEQKNERTYDRKVDIFAVGLIYFELLWTLSTGHERAMIWNNARSQKFPTEFLLTFPQENQIIKHMLCEKPEDRPEASTVKEKMEKWAQTVIAKKKVDRQNVTQ</sequence>
<dbReference type="SUPFAM" id="SSF54768">
    <property type="entry name" value="dsRNA-binding domain-like"/>
    <property type="match status" value="2"/>
</dbReference>
<dbReference type="InParanoid" id="A0A3Q3N0M2"/>
<dbReference type="GO" id="GO:0004694">
    <property type="term" value="F:eukaryotic translation initiation factor 2alpha kinase activity"/>
    <property type="evidence" value="ECO:0007669"/>
    <property type="project" value="TreeGrafter"/>
</dbReference>